<gene>
    <name evidence="16" type="ORF">O181_114175</name>
</gene>
<evidence type="ECO:0000256" key="8">
    <source>
        <dbReference type="ARBA" id="ARBA00022884"/>
    </source>
</evidence>
<keyword evidence="6" id="KW-0378">Hydrolase</keyword>
<comment type="caution">
    <text evidence="16">The sequence shown here is derived from an EMBL/GenBank/DDBJ whole genome shotgun (WGS) entry which is preliminary data.</text>
</comment>
<dbReference type="GO" id="GO:0006310">
    <property type="term" value="P:DNA recombination"/>
    <property type="evidence" value="ECO:0007669"/>
    <property type="project" value="UniProtKB-KW"/>
</dbReference>
<keyword evidence="17" id="KW-1185">Reference proteome</keyword>
<dbReference type="InterPro" id="IPR039537">
    <property type="entry name" value="Retrotran_Ty1/copia-like"/>
</dbReference>
<evidence type="ECO:0000256" key="3">
    <source>
        <dbReference type="ARBA" id="ARBA00022722"/>
    </source>
</evidence>
<dbReference type="Gene3D" id="3.30.420.10">
    <property type="entry name" value="Ribonuclease H-like superfamily/Ribonuclease H"/>
    <property type="match status" value="1"/>
</dbReference>
<keyword evidence="4" id="KW-0479">Metal-binding</keyword>
<dbReference type="GO" id="GO:0016787">
    <property type="term" value="F:hydrolase activity"/>
    <property type="evidence" value="ECO:0007669"/>
    <property type="project" value="UniProtKB-KW"/>
</dbReference>
<dbReference type="InterPro" id="IPR012337">
    <property type="entry name" value="RNaseH-like_sf"/>
</dbReference>
<proteinExistence type="predicted"/>
<keyword evidence="5" id="KW-0255">Endonuclease</keyword>
<evidence type="ECO:0000256" key="6">
    <source>
        <dbReference type="ARBA" id="ARBA00022801"/>
    </source>
</evidence>
<evidence type="ECO:0000256" key="9">
    <source>
        <dbReference type="ARBA" id="ARBA00022908"/>
    </source>
</evidence>
<dbReference type="EMBL" id="AVOT02094259">
    <property type="protein sequence ID" value="MBW0574460.1"/>
    <property type="molecule type" value="Genomic_DNA"/>
</dbReference>
<dbReference type="PANTHER" id="PTHR42648">
    <property type="entry name" value="TRANSPOSASE, PUTATIVE-RELATED"/>
    <property type="match status" value="1"/>
</dbReference>
<dbReference type="SUPFAM" id="SSF53098">
    <property type="entry name" value="Ribonuclease H-like"/>
    <property type="match status" value="1"/>
</dbReference>
<evidence type="ECO:0000256" key="7">
    <source>
        <dbReference type="ARBA" id="ARBA00022842"/>
    </source>
</evidence>
<dbReference type="GO" id="GO:0046872">
    <property type="term" value="F:metal ion binding"/>
    <property type="evidence" value="ECO:0007669"/>
    <property type="project" value="UniProtKB-KW"/>
</dbReference>
<evidence type="ECO:0000313" key="17">
    <source>
        <dbReference type="Proteomes" id="UP000765509"/>
    </source>
</evidence>
<dbReference type="GO" id="GO:0003723">
    <property type="term" value="F:RNA binding"/>
    <property type="evidence" value="ECO:0007669"/>
    <property type="project" value="UniProtKB-KW"/>
</dbReference>
<evidence type="ECO:0000256" key="1">
    <source>
        <dbReference type="ARBA" id="ARBA00022578"/>
    </source>
</evidence>
<evidence type="ECO:0000256" key="5">
    <source>
        <dbReference type="ARBA" id="ARBA00022759"/>
    </source>
</evidence>
<evidence type="ECO:0000256" key="11">
    <source>
        <dbReference type="ARBA" id="ARBA00022932"/>
    </source>
</evidence>
<dbReference type="Pfam" id="PF00665">
    <property type="entry name" value="rve"/>
    <property type="match status" value="1"/>
</dbReference>
<keyword evidence="10" id="KW-0695">RNA-directed DNA polymerase</keyword>
<comment type="catalytic activity">
    <reaction evidence="13">
        <text>DNA(n) + a 2'-deoxyribonucleoside 5'-triphosphate = DNA(n+1) + diphosphate</text>
        <dbReference type="Rhea" id="RHEA:22508"/>
        <dbReference type="Rhea" id="RHEA-COMP:17339"/>
        <dbReference type="Rhea" id="RHEA-COMP:17340"/>
        <dbReference type="ChEBI" id="CHEBI:33019"/>
        <dbReference type="ChEBI" id="CHEBI:61560"/>
        <dbReference type="ChEBI" id="CHEBI:173112"/>
        <dbReference type="EC" id="2.7.7.49"/>
    </reaction>
</comment>
<keyword evidence="8" id="KW-0694">RNA-binding</keyword>
<dbReference type="OrthoDB" id="3863715at2759"/>
<keyword evidence="7" id="KW-0460">Magnesium</keyword>
<keyword evidence="12" id="KW-0233">DNA recombination</keyword>
<dbReference type="GO" id="GO:0003887">
    <property type="term" value="F:DNA-directed DNA polymerase activity"/>
    <property type="evidence" value="ECO:0007669"/>
    <property type="project" value="UniProtKB-KW"/>
</dbReference>
<organism evidence="16 17">
    <name type="scientific">Austropuccinia psidii MF-1</name>
    <dbReference type="NCBI Taxonomy" id="1389203"/>
    <lineage>
        <taxon>Eukaryota</taxon>
        <taxon>Fungi</taxon>
        <taxon>Dikarya</taxon>
        <taxon>Basidiomycota</taxon>
        <taxon>Pucciniomycotina</taxon>
        <taxon>Pucciniomycetes</taxon>
        <taxon>Pucciniales</taxon>
        <taxon>Sphaerophragmiaceae</taxon>
        <taxon>Austropuccinia</taxon>
    </lineage>
</organism>
<comment type="catalytic activity">
    <reaction evidence="14">
        <text>DNA(n) + a 2'-deoxyribonucleoside 5'-triphosphate = DNA(n+1) + diphosphate</text>
        <dbReference type="Rhea" id="RHEA:22508"/>
        <dbReference type="Rhea" id="RHEA-COMP:17339"/>
        <dbReference type="Rhea" id="RHEA-COMP:17340"/>
        <dbReference type="ChEBI" id="CHEBI:33019"/>
        <dbReference type="ChEBI" id="CHEBI:61560"/>
        <dbReference type="ChEBI" id="CHEBI:173112"/>
        <dbReference type="EC" id="2.7.7.7"/>
    </reaction>
</comment>
<evidence type="ECO:0000259" key="15">
    <source>
        <dbReference type="PROSITE" id="PS50994"/>
    </source>
</evidence>
<evidence type="ECO:0000256" key="13">
    <source>
        <dbReference type="ARBA" id="ARBA00048173"/>
    </source>
</evidence>
<dbReference type="InterPro" id="IPR001584">
    <property type="entry name" value="Integrase_cat-core"/>
</dbReference>
<keyword evidence="9" id="KW-0229">DNA integration</keyword>
<reference evidence="16" key="1">
    <citation type="submission" date="2021-03" db="EMBL/GenBank/DDBJ databases">
        <title>Draft genome sequence of rust myrtle Austropuccinia psidii MF-1, a brazilian biotype.</title>
        <authorList>
            <person name="Quecine M.C."/>
            <person name="Pachon D.M.R."/>
            <person name="Bonatelli M.L."/>
            <person name="Correr F.H."/>
            <person name="Franceschini L.M."/>
            <person name="Leite T.F."/>
            <person name="Margarido G.R.A."/>
            <person name="Almeida C.A."/>
            <person name="Ferrarezi J.A."/>
            <person name="Labate C.A."/>
        </authorList>
    </citation>
    <scope>NUCLEOTIDE SEQUENCE</scope>
    <source>
        <strain evidence="16">MF-1</strain>
    </source>
</reference>
<evidence type="ECO:0000256" key="2">
    <source>
        <dbReference type="ARBA" id="ARBA00022695"/>
    </source>
</evidence>
<keyword evidence="1" id="KW-0815">Transposition</keyword>
<evidence type="ECO:0000313" key="16">
    <source>
        <dbReference type="EMBL" id="MBW0574460.1"/>
    </source>
</evidence>
<name>A0A9Q3PV93_9BASI</name>
<evidence type="ECO:0000256" key="12">
    <source>
        <dbReference type="ARBA" id="ARBA00023172"/>
    </source>
</evidence>
<evidence type="ECO:0000256" key="4">
    <source>
        <dbReference type="ARBA" id="ARBA00022723"/>
    </source>
</evidence>
<keyword evidence="3" id="KW-0540">Nuclease</keyword>
<dbReference type="GO" id="GO:0004519">
    <property type="term" value="F:endonuclease activity"/>
    <property type="evidence" value="ECO:0007669"/>
    <property type="project" value="UniProtKB-KW"/>
</dbReference>
<evidence type="ECO:0000256" key="10">
    <source>
        <dbReference type="ARBA" id="ARBA00022918"/>
    </source>
</evidence>
<dbReference type="GO" id="GO:0003964">
    <property type="term" value="F:RNA-directed DNA polymerase activity"/>
    <property type="evidence" value="ECO:0007669"/>
    <property type="project" value="UniProtKB-KW"/>
</dbReference>
<sequence length="350" mass="39601">MLESGRIKGKFTKSSACDVCKHAKIKNRPHSKKLPMVTTPFYKPNMDTLQISPPTRKGHQYVLVIIDDFSRFNRVYPMCKKDEAERHLESYLGEIKNKLGIIPALLHSDRGGEFSSTVFINKLKSQGICTEQGPPNSPETNGVAERFNQSLLTKVRCLFSQSDIPMSYWDDAVNHASLLLNYLPHKYLNMKSPMEILSINGINIEPTISLEIIIPFGMKVIVKTIANPNGLRVLDPKTGCIRISRDYATSSSEITTVVRQTKAQLPKAVNLYITLKTSKNKYPLSVSEEHLQNSIEEQEQIEPIPASVNQELVTNKHYQYVPYYKEPEKHISSSISSDNIIEGKILISYF</sequence>
<accession>A0A9Q3PV93</accession>
<keyword evidence="11" id="KW-0808">Transferase</keyword>
<evidence type="ECO:0000256" key="14">
    <source>
        <dbReference type="ARBA" id="ARBA00049244"/>
    </source>
</evidence>
<feature type="domain" description="Integrase catalytic" evidence="15">
    <location>
        <begin position="36"/>
        <end position="201"/>
    </location>
</feature>
<dbReference type="PROSITE" id="PS50994">
    <property type="entry name" value="INTEGRASE"/>
    <property type="match status" value="1"/>
</dbReference>
<dbReference type="GO" id="GO:0015074">
    <property type="term" value="P:DNA integration"/>
    <property type="evidence" value="ECO:0007669"/>
    <property type="project" value="UniProtKB-KW"/>
</dbReference>
<keyword evidence="11" id="KW-0239">DNA-directed DNA polymerase</keyword>
<dbReference type="GO" id="GO:0032196">
    <property type="term" value="P:transposition"/>
    <property type="evidence" value="ECO:0007669"/>
    <property type="project" value="UniProtKB-KW"/>
</dbReference>
<dbReference type="GO" id="GO:0005634">
    <property type="term" value="C:nucleus"/>
    <property type="evidence" value="ECO:0007669"/>
    <property type="project" value="UniProtKB-ARBA"/>
</dbReference>
<dbReference type="Proteomes" id="UP000765509">
    <property type="component" value="Unassembled WGS sequence"/>
</dbReference>
<dbReference type="PANTHER" id="PTHR42648:SF11">
    <property type="entry name" value="TRANSPOSON TY4-P GAG-POL POLYPROTEIN"/>
    <property type="match status" value="1"/>
</dbReference>
<keyword evidence="2" id="KW-0548">Nucleotidyltransferase</keyword>
<dbReference type="AlphaFoldDB" id="A0A9Q3PV93"/>
<protein>
    <recommendedName>
        <fullName evidence="15">Integrase catalytic domain-containing protein</fullName>
    </recommendedName>
</protein>
<dbReference type="InterPro" id="IPR036397">
    <property type="entry name" value="RNaseH_sf"/>
</dbReference>